<dbReference type="EMBL" id="SEOL01000001">
    <property type="protein sequence ID" value="MBL0848502.1"/>
    <property type="molecule type" value="Genomic_DNA"/>
</dbReference>
<dbReference type="Proteomes" id="UP000736856">
    <property type="component" value="Unassembled WGS sequence"/>
</dbReference>
<dbReference type="AlphaFoldDB" id="A0A937DLK0"/>
<dbReference type="Pfam" id="PF07309">
    <property type="entry name" value="FlaF"/>
    <property type="match status" value="1"/>
</dbReference>
<organism evidence="1 2">
    <name type="scientific">Candidatus Liberibacter ctenarytainae</name>
    <dbReference type="NCBI Taxonomy" id="2020335"/>
    <lineage>
        <taxon>Bacteria</taxon>
        <taxon>Pseudomonadati</taxon>
        <taxon>Pseudomonadota</taxon>
        <taxon>Alphaproteobacteria</taxon>
        <taxon>Hyphomicrobiales</taxon>
        <taxon>Rhizobiaceae</taxon>
        <taxon>Liberibacter</taxon>
    </lineage>
</organism>
<name>A0A937DLK0_9HYPH</name>
<dbReference type="NCBIfam" id="NF009434">
    <property type="entry name" value="PRK12793.1"/>
    <property type="match status" value="1"/>
</dbReference>
<proteinExistence type="predicted"/>
<reference evidence="1" key="1">
    <citation type="submission" date="2019-02" db="EMBL/GenBank/DDBJ databases">
        <title>A novel Candidatus Liberibacter species associated with the New Zealand native fuchsia psyllid, Ctenarytaina fuchsiae.</title>
        <authorList>
            <person name="Thompson S.M."/>
            <person name="Jorgensen N."/>
            <person name="David C."/>
            <person name="Bulman S.R."/>
            <person name="Smith G.R."/>
        </authorList>
    </citation>
    <scope>NUCLEOTIDE SEQUENCE</scope>
    <source>
        <strain evidence="1">Oxford</strain>
    </source>
</reference>
<sequence length="114" mass="13476">MHHCYDESIKESFSESRNRERIILDKSISLLSNARHCEQDNREIIESLSYTTRIWTVFIQDLISENNQLPEDLKLNLISIGLWIIEECARIRRNESNNYQGIIDLISLIRDGLR</sequence>
<keyword evidence="1" id="KW-0969">Cilium</keyword>
<dbReference type="InterPro" id="IPR010845">
    <property type="entry name" value="FlaF"/>
</dbReference>
<comment type="caution">
    <text evidence="1">The sequence shown here is derived from an EMBL/GenBank/DDBJ whole genome shotgun (WGS) entry which is preliminary data.</text>
</comment>
<evidence type="ECO:0000313" key="2">
    <source>
        <dbReference type="Proteomes" id="UP000736856"/>
    </source>
</evidence>
<keyword evidence="1" id="KW-0282">Flagellum</keyword>
<keyword evidence="1" id="KW-0966">Cell projection</keyword>
<gene>
    <name evidence="1" type="primary">flaF</name>
    <name evidence="1" type="ORF">EU981_00115</name>
</gene>
<protein>
    <submittedName>
        <fullName evidence="1">Flagellar biosynthesis regulator FlaF</fullName>
    </submittedName>
</protein>
<accession>A0A937DLK0</accession>
<dbReference type="GO" id="GO:0044781">
    <property type="term" value="P:bacterial-type flagellum organization"/>
    <property type="evidence" value="ECO:0007669"/>
    <property type="project" value="InterPro"/>
</dbReference>
<evidence type="ECO:0000313" key="1">
    <source>
        <dbReference type="EMBL" id="MBL0848502.1"/>
    </source>
</evidence>